<dbReference type="Proteomes" id="UP001454036">
    <property type="component" value="Unassembled WGS sequence"/>
</dbReference>
<organism evidence="1 2">
    <name type="scientific">Lithospermum erythrorhizon</name>
    <name type="common">Purple gromwell</name>
    <name type="synonym">Lithospermum officinale var. erythrorhizon</name>
    <dbReference type="NCBI Taxonomy" id="34254"/>
    <lineage>
        <taxon>Eukaryota</taxon>
        <taxon>Viridiplantae</taxon>
        <taxon>Streptophyta</taxon>
        <taxon>Embryophyta</taxon>
        <taxon>Tracheophyta</taxon>
        <taxon>Spermatophyta</taxon>
        <taxon>Magnoliopsida</taxon>
        <taxon>eudicotyledons</taxon>
        <taxon>Gunneridae</taxon>
        <taxon>Pentapetalae</taxon>
        <taxon>asterids</taxon>
        <taxon>lamiids</taxon>
        <taxon>Boraginales</taxon>
        <taxon>Boraginaceae</taxon>
        <taxon>Boraginoideae</taxon>
        <taxon>Lithospermeae</taxon>
        <taxon>Lithospermum</taxon>
    </lineage>
</organism>
<comment type="caution">
    <text evidence="1">The sequence shown here is derived from an EMBL/GenBank/DDBJ whole genome shotgun (WGS) entry which is preliminary data.</text>
</comment>
<accession>A0AAV3R674</accession>
<name>A0AAV3R674_LITER</name>
<gene>
    <name evidence="1" type="ORF">LIER_25805</name>
</gene>
<protein>
    <submittedName>
        <fullName evidence="1">Uncharacterized protein</fullName>
    </submittedName>
</protein>
<evidence type="ECO:0000313" key="2">
    <source>
        <dbReference type="Proteomes" id="UP001454036"/>
    </source>
</evidence>
<proteinExistence type="predicted"/>
<dbReference type="EMBL" id="BAABME010007860">
    <property type="protein sequence ID" value="GAA0171869.1"/>
    <property type="molecule type" value="Genomic_DNA"/>
</dbReference>
<reference evidence="1 2" key="1">
    <citation type="submission" date="2024-01" db="EMBL/GenBank/DDBJ databases">
        <title>The complete chloroplast genome sequence of Lithospermum erythrorhizon: insights into the phylogenetic relationship among Boraginaceae species and the maternal lineages of purple gromwells.</title>
        <authorList>
            <person name="Okada T."/>
            <person name="Watanabe K."/>
        </authorList>
    </citation>
    <scope>NUCLEOTIDE SEQUENCE [LARGE SCALE GENOMIC DNA]</scope>
</reference>
<dbReference type="AlphaFoldDB" id="A0AAV3R674"/>
<sequence length="201" mass="21401">MRLATANGLTASTVNNTKGVVAGRISARLILSLSIDISLRICPSSAPRISFSSLSEDSDLPVILGGLSGDSDLPLLKQVGEASLILDSRTTLPTEAMRGVKYSIFPPLASFFLCSLWRREKGHGSSSPGSVGISFLPLLSSRMDDDMVGASPLSRGRRSFNYSTTLSTIFPMSPCINPTIFFGCKLPTSNGVLPDPIWTAF</sequence>
<evidence type="ECO:0000313" key="1">
    <source>
        <dbReference type="EMBL" id="GAA0171869.1"/>
    </source>
</evidence>
<keyword evidence="2" id="KW-1185">Reference proteome</keyword>